<evidence type="ECO:0000313" key="5">
    <source>
        <dbReference type="EMBL" id="MBB6714201.1"/>
    </source>
</evidence>
<feature type="binding site" evidence="4">
    <location>
        <begin position="66"/>
        <end position="70"/>
    </location>
    <ligand>
        <name>D-ribulose 5-phosphate</name>
        <dbReference type="ChEBI" id="CHEBI:58121"/>
    </ligand>
</feature>
<reference evidence="6 7" key="1">
    <citation type="submission" date="2016-10" db="EMBL/GenBank/DDBJ databases">
        <authorList>
            <person name="de Groot N.N."/>
        </authorList>
    </citation>
    <scope>NUCLEOTIDE SEQUENCE [LARGE SCALE GENOMIC DNA]</scope>
    <source>
        <strain evidence="6 7">DSM 12272</strain>
    </source>
</reference>
<dbReference type="EMBL" id="JACKWY010000003">
    <property type="protein sequence ID" value="MBB6714201.1"/>
    <property type="molecule type" value="Genomic_DNA"/>
</dbReference>
<feature type="active site" description="Proton acceptor" evidence="3">
    <location>
        <position position="65"/>
    </location>
</feature>
<evidence type="ECO:0000313" key="7">
    <source>
        <dbReference type="Proteomes" id="UP000198597"/>
    </source>
</evidence>
<evidence type="ECO:0000256" key="4">
    <source>
        <dbReference type="PIRSR" id="PIRSR005384-2"/>
    </source>
</evidence>
<dbReference type="InterPro" id="IPR003500">
    <property type="entry name" value="RpiB_LacA_LacB"/>
</dbReference>
<evidence type="ECO:0000256" key="3">
    <source>
        <dbReference type="PIRSR" id="PIRSR005384-1"/>
    </source>
</evidence>
<dbReference type="EC" id="5.3.1.6" evidence="5"/>
<feature type="binding site" evidence="4">
    <location>
        <position position="109"/>
    </location>
    <ligand>
        <name>D-ribulose 5-phosphate</name>
        <dbReference type="ChEBI" id="CHEBI:58121"/>
    </ligand>
</feature>
<dbReference type="Proteomes" id="UP000198597">
    <property type="component" value="Unassembled WGS sequence"/>
</dbReference>
<dbReference type="NCBIfam" id="TIGR00689">
    <property type="entry name" value="rpiB_lacA_lacB"/>
    <property type="match status" value="1"/>
</dbReference>
<comment type="similarity">
    <text evidence="1">Belongs to the LacAB/RpiB family.</text>
</comment>
<sequence>MKIAIGSDHGGVDLKEEIINFLKSENYDVKDFGTNSKASCDYPDYALKVAEAIVAKEFEFGILVCGTGIGISIAANKVPGIRAALCSDTFSAHATREHNNANILALGARSVGPGLALDIVKTFLNAKFEGDRHQARIDKITAIEKKYIK</sequence>
<feature type="binding site" evidence="4">
    <location>
        <position position="99"/>
    </location>
    <ligand>
        <name>D-ribulose 5-phosphate</name>
        <dbReference type="ChEBI" id="CHEBI:58121"/>
    </ligand>
</feature>
<dbReference type="GO" id="GO:0004751">
    <property type="term" value="F:ribose-5-phosphate isomerase activity"/>
    <property type="evidence" value="ECO:0007669"/>
    <property type="project" value="UniProtKB-EC"/>
</dbReference>
<reference evidence="5 8" key="2">
    <citation type="submission" date="2020-08" db="EMBL/GenBank/DDBJ databases">
        <title>Clostridia isolated from Swiss meat.</title>
        <authorList>
            <person name="Wambui J."/>
            <person name="Stevens M.J.A."/>
            <person name="Stephan R."/>
        </authorList>
    </citation>
    <scope>NUCLEOTIDE SEQUENCE [LARGE SCALE GENOMIC DNA]</scope>
    <source>
        <strain evidence="5 8">CM001</strain>
    </source>
</reference>
<dbReference type="Proteomes" id="UP000585258">
    <property type="component" value="Unassembled WGS sequence"/>
</dbReference>
<keyword evidence="7" id="KW-1185">Reference proteome</keyword>
<dbReference type="AlphaFoldDB" id="A0A1H0RUG8"/>
<accession>A0A1H0RUG8</accession>
<dbReference type="InterPro" id="IPR036569">
    <property type="entry name" value="RpiB_LacA_LacB_sf"/>
</dbReference>
<name>A0A1H0RUG8_9CLOT</name>
<dbReference type="GO" id="GO:0019316">
    <property type="term" value="P:D-allose catabolic process"/>
    <property type="evidence" value="ECO:0007669"/>
    <property type="project" value="TreeGrafter"/>
</dbReference>
<dbReference type="Gene3D" id="3.40.1400.10">
    <property type="entry name" value="Sugar-phosphate isomerase, RpiB/LacA/LacB"/>
    <property type="match status" value="1"/>
</dbReference>
<dbReference type="SUPFAM" id="SSF89623">
    <property type="entry name" value="Ribose/Galactose isomerase RpiB/AlsB"/>
    <property type="match status" value="1"/>
</dbReference>
<dbReference type="PIRSF" id="PIRSF005384">
    <property type="entry name" value="RpiB_LacA_B"/>
    <property type="match status" value="1"/>
</dbReference>
<feature type="binding site" evidence="4">
    <location>
        <position position="136"/>
    </location>
    <ligand>
        <name>D-ribulose 5-phosphate</name>
        <dbReference type="ChEBI" id="CHEBI:58121"/>
    </ligand>
</feature>
<feature type="binding site" evidence="4">
    <location>
        <begin position="8"/>
        <end position="9"/>
    </location>
    <ligand>
        <name>D-ribulose 5-phosphate</name>
        <dbReference type="ChEBI" id="CHEBI:58121"/>
    </ligand>
</feature>
<feature type="binding site" evidence="4">
    <location>
        <position position="132"/>
    </location>
    <ligand>
        <name>D-ribulose 5-phosphate</name>
        <dbReference type="ChEBI" id="CHEBI:58121"/>
    </ligand>
</feature>
<organism evidence="6 7">
    <name type="scientific">Clostridium gasigenes</name>
    <dbReference type="NCBI Taxonomy" id="94869"/>
    <lineage>
        <taxon>Bacteria</taxon>
        <taxon>Bacillati</taxon>
        <taxon>Bacillota</taxon>
        <taxon>Clostridia</taxon>
        <taxon>Eubacteriales</taxon>
        <taxon>Clostridiaceae</taxon>
        <taxon>Clostridium</taxon>
    </lineage>
</organism>
<dbReference type="PANTHER" id="PTHR30345:SF0">
    <property type="entry name" value="DNA DAMAGE-REPAIR_TOLERATION PROTEIN DRT102"/>
    <property type="match status" value="1"/>
</dbReference>
<dbReference type="Pfam" id="PF02502">
    <property type="entry name" value="LacAB_rpiB"/>
    <property type="match status" value="1"/>
</dbReference>
<dbReference type="NCBIfam" id="NF004051">
    <property type="entry name" value="PRK05571.1"/>
    <property type="match status" value="1"/>
</dbReference>
<dbReference type="RefSeq" id="WP_089968314.1">
    <property type="nucleotide sequence ID" value="NZ_CP071376.1"/>
</dbReference>
<feature type="active site" description="Proton donor" evidence="3">
    <location>
        <position position="98"/>
    </location>
</feature>
<dbReference type="EMBL" id="FNJM01000004">
    <property type="protein sequence ID" value="SDP33050.1"/>
    <property type="molecule type" value="Genomic_DNA"/>
</dbReference>
<gene>
    <name evidence="5" type="primary">rpiB</name>
    <name evidence="5" type="ORF">H7E68_05555</name>
    <name evidence="6" type="ORF">SAMN04488529_1049</name>
</gene>
<evidence type="ECO:0000313" key="6">
    <source>
        <dbReference type="EMBL" id="SDP33050.1"/>
    </source>
</evidence>
<dbReference type="STRING" id="94869.SAMN04488529_1049"/>
<evidence type="ECO:0000256" key="1">
    <source>
        <dbReference type="ARBA" id="ARBA00008754"/>
    </source>
</evidence>
<evidence type="ECO:0000256" key="2">
    <source>
        <dbReference type="ARBA" id="ARBA00023235"/>
    </source>
</evidence>
<dbReference type="OrthoDB" id="1778624at2"/>
<dbReference type="GO" id="GO:0009052">
    <property type="term" value="P:pentose-phosphate shunt, non-oxidative branch"/>
    <property type="evidence" value="ECO:0007669"/>
    <property type="project" value="TreeGrafter"/>
</dbReference>
<dbReference type="InterPro" id="IPR004785">
    <property type="entry name" value="RpiB"/>
</dbReference>
<protein>
    <submittedName>
        <fullName evidence="5">Ribose 5-phosphate isomerase B</fullName>
        <ecNumber evidence="5">5.3.1.6</ecNumber>
    </submittedName>
    <submittedName>
        <fullName evidence="6">Ribose-5-phosphate isomerase</fullName>
    </submittedName>
</protein>
<dbReference type="PANTHER" id="PTHR30345">
    <property type="entry name" value="RIBOSE-5-PHOSPHATE ISOMERASE B"/>
    <property type="match status" value="1"/>
</dbReference>
<evidence type="ECO:0000313" key="8">
    <source>
        <dbReference type="Proteomes" id="UP000585258"/>
    </source>
</evidence>
<dbReference type="NCBIfam" id="TIGR01120">
    <property type="entry name" value="rpiB"/>
    <property type="match status" value="1"/>
</dbReference>
<dbReference type="GeneID" id="65308602"/>
<proteinExistence type="inferred from homology"/>
<keyword evidence="2 6" id="KW-0413">Isomerase</keyword>